<proteinExistence type="predicted"/>
<evidence type="ECO:0000313" key="3">
    <source>
        <dbReference type="Proteomes" id="UP000294847"/>
    </source>
</evidence>
<dbReference type="Pfam" id="PF20237">
    <property type="entry name" value="DUF6594"/>
    <property type="match status" value="1"/>
</dbReference>
<dbReference type="PANTHER" id="PTHR34502:SF5">
    <property type="entry name" value="DUF6594 DOMAIN-CONTAINING PROTEIN"/>
    <property type="match status" value="1"/>
</dbReference>
<protein>
    <recommendedName>
        <fullName evidence="1">DUF6594 domain-containing protein</fullName>
    </recommendedName>
</protein>
<dbReference type="AlphaFoldDB" id="A0A4P7NSY9"/>
<dbReference type="PANTHER" id="PTHR34502">
    <property type="entry name" value="DUF6594 DOMAIN-CONTAINING PROTEIN-RELATED"/>
    <property type="match status" value="1"/>
</dbReference>
<dbReference type="Proteomes" id="UP000294847">
    <property type="component" value="Chromosome 7"/>
</dbReference>
<gene>
    <name evidence="2" type="ORF">PoMZ_12423</name>
</gene>
<evidence type="ECO:0000259" key="1">
    <source>
        <dbReference type="Pfam" id="PF20237"/>
    </source>
</evidence>
<accession>A0A4P7NSY9</accession>
<feature type="domain" description="DUF6594" evidence="1">
    <location>
        <begin position="40"/>
        <end position="290"/>
    </location>
</feature>
<reference evidence="2 3" key="1">
    <citation type="journal article" date="2019" name="Mol. Biol. Evol.">
        <title>Blast fungal genomes show frequent chromosomal changes, gene gains and losses, and effector gene turnover.</title>
        <authorList>
            <person name="Gomez Luciano L.B."/>
            <person name="Jason Tsai I."/>
            <person name="Chuma I."/>
            <person name="Tosa Y."/>
            <person name="Chen Y.H."/>
            <person name="Li J.Y."/>
            <person name="Li M.Y."/>
            <person name="Jade Lu M.Y."/>
            <person name="Nakayashiki H."/>
            <person name="Li W.H."/>
        </authorList>
    </citation>
    <scope>NUCLEOTIDE SEQUENCE [LARGE SCALE GENOMIC DNA]</scope>
    <source>
        <strain evidence="2">MZ5-1-6</strain>
    </source>
</reference>
<dbReference type="EMBL" id="CP034210">
    <property type="protein sequence ID" value="QBZ65462.1"/>
    <property type="molecule type" value="Genomic_DNA"/>
</dbReference>
<evidence type="ECO:0000313" key="2">
    <source>
        <dbReference type="EMBL" id="QBZ65462.1"/>
    </source>
</evidence>
<name>A0A4P7NSY9_PYROR</name>
<sequence length="295" mass="33727">MDSANTTRSTLGDIMSEAGAEQQDVLGAFRKHWQVATADSNLTLHGFRRFKTAHLLNLRFIEDEISRLDHNIYQTALSMKIESLGTDRLGLNSCKQDSNLPSPETIVNRDMVVKLRDLLQRYDDALISFNQIMAMETFSLIDDEKQSRLRTELTLEEIYKTRLLRADLDPRSHTDPFQRQIHKWLRAFHFKRQSNNADGKTESPRPHPKKSPIYRNSILISEIFGRVVTILVTILFLILPLALLSQEADERKQLIIVSVFILFFALIVAMALKMPSYQIMAVCAAYAAVLSTFVS</sequence>
<organism evidence="2 3">
    <name type="scientific">Pyricularia oryzae</name>
    <name type="common">Rice blast fungus</name>
    <name type="synonym">Magnaporthe oryzae</name>
    <dbReference type="NCBI Taxonomy" id="318829"/>
    <lineage>
        <taxon>Eukaryota</taxon>
        <taxon>Fungi</taxon>
        <taxon>Dikarya</taxon>
        <taxon>Ascomycota</taxon>
        <taxon>Pezizomycotina</taxon>
        <taxon>Sordariomycetes</taxon>
        <taxon>Sordariomycetidae</taxon>
        <taxon>Magnaporthales</taxon>
        <taxon>Pyriculariaceae</taxon>
        <taxon>Pyricularia</taxon>
    </lineage>
</organism>
<dbReference type="InterPro" id="IPR046529">
    <property type="entry name" value="DUF6594"/>
</dbReference>